<dbReference type="Proteomes" id="UP000682811">
    <property type="component" value="Unassembled WGS sequence"/>
</dbReference>
<dbReference type="EMBL" id="BORT01000008">
    <property type="protein sequence ID" value="GIO47461.1"/>
    <property type="molecule type" value="Genomic_DNA"/>
</dbReference>
<evidence type="ECO:0000313" key="3">
    <source>
        <dbReference type="Proteomes" id="UP000682811"/>
    </source>
</evidence>
<sequence length="163" mass="18263">MKTRIRALLLCLCMFLAIAADFAAAAGEEPKEPKLLLYQDMVLEFLLPDIQNAVNNYYQNLLSANPLVYPYQIDIIQAKRVNGGPGDRGFHFSITLETTPVLGSHIAVGKDRMTFEISPLFPDKVKLIAFRHLQSYELPPNLEELLKGAGETAGDTRYRNLPK</sequence>
<proteinExistence type="predicted"/>
<gene>
    <name evidence="2" type="ORF">J34TS1_22260</name>
</gene>
<dbReference type="RefSeq" id="WP_212978323.1">
    <property type="nucleotide sequence ID" value="NZ_AP025343.1"/>
</dbReference>
<comment type="caution">
    <text evidence="2">The sequence shown here is derived from an EMBL/GenBank/DDBJ whole genome shotgun (WGS) entry which is preliminary data.</text>
</comment>
<keyword evidence="1" id="KW-0732">Signal</keyword>
<evidence type="ECO:0000313" key="2">
    <source>
        <dbReference type="EMBL" id="GIO47461.1"/>
    </source>
</evidence>
<dbReference type="Pfam" id="PF13027">
    <property type="entry name" value="DUF3888"/>
    <property type="match status" value="1"/>
</dbReference>
<dbReference type="InterPro" id="IPR024984">
    <property type="entry name" value="DUF3888"/>
</dbReference>
<reference evidence="2 3" key="1">
    <citation type="submission" date="2021-03" db="EMBL/GenBank/DDBJ databases">
        <title>Antimicrobial resistance genes in bacteria isolated from Japanese honey, and their potential for conferring macrolide and lincosamide resistance in the American foulbrood pathogen Paenibacillus larvae.</title>
        <authorList>
            <person name="Okamoto M."/>
            <person name="Kumagai M."/>
            <person name="Kanamori H."/>
            <person name="Takamatsu D."/>
        </authorList>
    </citation>
    <scope>NUCLEOTIDE SEQUENCE [LARGE SCALE GENOMIC DNA]</scope>
    <source>
        <strain evidence="2 3">J34TS1</strain>
    </source>
</reference>
<keyword evidence="3" id="KW-1185">Reference proteome</keyword>
<evidence type="ECO:0008006" key="4">
    <source>
        <dbReference type="Google" id="ProtNLM"/>
    </source>
</evidence>
<name>A0A919YB33_9BACL</name>
<evidence type="ECO:0000256" key="1">
    <source>
        <dbReference type="SAM" id="SignalP"/>
    </source>
</evidence>
<feature type="signal peptide" evidence="1">
    <location>
        <begin position="1"/>
        <end position="19"/>
    </location>
</feature>
<feature type="chain" id="PRO_5038788607" description="DUF3888 domain-containing protein" evidence="1">
    <location>
        <begin position="20"/>
        <end position="163"/>
    </location>
</feature>
<accession>A0A919YB33</accession>
<protein>
    <recommendedName>
        <fullName evidence="4">DUF3888 domain-containing protein</fullName>
    </recommendedName>
</protein>
<organism evidence="2 3">
    <name type="scientific">Paenibacillus azoreducens</name>
    <dbReference type="NCBI Taxonomy" id="116718"/>
    <lineage>
        <taxon>Bacteria</taxon>
        <taxon>Bacillati</taxon>
        <taxon>Bacillota</taxon>
        <taxon>Bacilli</taxon>
        <taxon>Bacillales</taxon>
        <taxon>Paenibacillaceae</taxon>
        <taxon>Paenibacillus</taxon>
    </lineage>
</organism>
<dbReference type="AlphaFoldDB" id="A0A919YB33"/>